<dbReference type="AlphaFoldDB" id="A0A9P0DD62"/>
<dbReference type="SMART" id="SM00353">
    <property type="entry name" value="HLH"/>
    <property type="match status" value="1"/>
</dbReference>
<dbReference type="InterPro" id="IPR050359">
    <property type="entry name" value="bHLH_transcription_factors"/>
</dbReference>
<dbReference type="CDD" id="cd18954">
    <property type="entry name" value="bHLH_TS_bHLHe22_bHLHb5"/>
    <property type="match status" value="1"/>
</dbReference>
<feature type="compositionally biased region" description="Polar residues" evidence="5">
    <location>
        <begin position="116"/>
        <end position="138"/>
    </location>
</feature>
<evidence type="ECO:0000313" key="7">
    <source>
        <dbReference type="EMBL" id="CAH1117617.1"/>
    </source>
</evidence>
<proteinExistence type="predicted"/>
<gene>
    <name evidence="7" type="ORF">PHAECO_LOCUS1676</name>
</gene>
<name>A0A9P0DD62_PHACE</name>
<protein>
    <recommendedName>
        <fullName evidence="6">BHLH domain-containing protein</fullName>
    </recommendedName>
</protein>
<evidence type="ECO:0000256" key="2">
    <source>
        <dbReference type="ARBA" id="ARBA00023015"/>
    </source>
</evidence>
<reference evidence="7" key="2">
    <citation type="submission" date="2022-10" db="EMBL/GenBank/DDBJ databases">
        <authorList>
            <consortium name="ENA_rothamsted_submissions"/>
            <consortium name="culmorum"/>
            <person name="King R."/>
        </authorList>
    </citation>
    <scope>NUCLEOTIDE SEQUENCE</scope>
</reference>
<dbReference type="EMBL" id="OU896716">
    <property type="protein sequence ID" value="CAH1117617.1"/>
    <property type="molecule type" value="Genomic_DNA"/>
</dbReference>
<sequence length="265" mass="27929">FDCESSSEGDEPTLHAISRGPNEPPQWLRGGATPNWGWQAACSSAAGAGSSQTAASLDQAAFPTFSSSTPEDLQVPGRRTPLGAVGLGGFYFQSGQPNMSVGHGPPSDENNPEAGCSTQGSRSQESRMQNPQNSNLSKGKNRQGKTVRLNINARERRRMHDLNDALDELRSVIPYAHSPSVRKLSKIATLLLAKNYILMQANALEEMKRLIAYLQGTAGATVGSAIVAPPGFDLQGFPAAAKFLQQQENARSNVGSGGGSGPPAI</sequence>
<dbReference type="PROSITE" id="PS50888">
    <property type="entry name" value="BHLH"/>
    <property type="match status" value="1"/>
</dbReference>
<keyword evidence="3" id="KW-0804">Transcription</keyword>
<keyword evidence="2" id="KW-0805">Transcription regulation</keyword>
<dbReference type="InterPro" id="IPR011598">
    <property type="entry name" value="bHLH_dom"/>
</dbReference>
<evidence type="ECO:0000313" key="8">
    <source>
        <dbReference type="Proteomes" id="UP001153737"/>
    </source>
</evidence>
<dbReference type="Pfam" id="PF00010">
    <property type="entry name" value="HLH"/>
    <property type="match status" value="1"/>
</dbReference>
<evidence type="ECO:0000259" key="6">
    <source>
        <dbReference type="PROSITE" id="PS50888"/>
    </source>
</evidence>
<dbReference type="InterPro" id="IPR036638">
    <property type="entry name" value="HLH_DNA-bd_sf"/>
</dbReference>
<comment type="subcellular location">
    <subcellularLocation>
        <location evidence="1">Nucleus</location>
    </subcellularLocation>
</comment>
<feature type="non-terminal residue" evidence="7">
    <location>
        <position position="1"/>
    </location>
</feature>
<dbReference type="PANTHER" id="PTHR19290:SF104">
    <property type="entry name" value="GH17679P"/>
    <property type="match status" value="1"/>
</dbReference>
<dbReference type="GO" id="GO:0046983">
    <property type="term" value="F:protein dimerization activity"/>
    <property type="evidence" value="ECO:0007669"/>
    <property type="project" value="InterPro"/>
</dbReference>
<evidence type="ECO:0000256" key="5">
    <source>
        <dbReference type="SAM" id="MobiDB-lite"/>
    </source>
</evidence>
<feature type="region of interest" description="Disordered" evidence="5">
    <location>
        <begin position="1"/>
        <end position="34"/>
    </location>
</feature>
<organism evidence="7 8">
    <name type="scientific">Phaedon cochleariae</name>
    <name type="common">Mustard beetle</name>
    <dbReference type="NCBI Taxonomy" id="80249"/>
    <lineage>
        <taxon>Eukaryota</taxon>
        <taxon>Metazoa</taxon>
        <taxon>Ecdysozoa</taxon>
        <taxon>Arthropoda</taxon>
        <taxon>Hexapoda</taxon>
        <taxon>Insecta</taxon>
        <taxon>Pterygota</taxon>
        <taxon>Neoptera</taxon>
        <taxon>Endopterygota</taxon>
        <taxon>Coleoptera</taxon>
        <taxon>Polyphaga</taxon>
        <taxon>Cucujiformia</taxon>
        <taxon>Chrysomeloidea</taxon>
        <taxon>Chrysomelidae</taxon>
        <taxon>Chrysomelinae</taxon>
        <taxon>Chrysomelini</taxon>
        <taxon>Phaedon</taxon>
    </lineage>
</organism>
<evidence type="ECO:0000256" key="4">
    <source>
        <dbReference type="ARBA" id="ARBA00023242"/>
    </source>
</evidence>
<dbReference type="FunFam" id="4.10.280.10:FF:000026">
    <property type="entry name" value="Basic helix-loop-helix family, member e23"/>
    <property type="match status" value="1"/>
</dbReference>
<dbReference type="GO" id="GO:0045944">
    <property type="term" value="P:positive regulation of transcription by RNA polymerase II"/>
    <property type="evidence" value="ECO:0007669"/>
    <property type="project" value="TreeGrafter"/>
</dbReference>
<feature type="compositionally biased region" description="Acidic residues" evidence="5">
    <location>
        <begin position="1"/>
        <end position="11"/>
    </location>
</feature>
<feature type="region of interest" description="Disordered" evidence="5">
    <location>
        <begin position="95"/>
        <end position="148"/>
    </location>
</feature>
<dbReference type="GO" id="GO:0061564">
    <property type="term" value="P:axon development"/>
    <property type="evidence" value="ECO:0007669"/>
    <property type="project" value="TreeGrafter"/>
</dbReference>
<dbReference type="GO" id="GO:0000981">
    <property type="term" value="F:DNA-binding transcription factor activity, RNA polymerase II-specific"/>
    <property type="evidence" value="ECO:0007669"/>
    <property type="project" value="TreeGrafter"/>
</dbReference>
<dbReference type="Gene3D" id="4.10.280.10">
    <property type="entry name" value="Helix-loop-helix DNA-binding domain"/>
    <property type="match status" value="1"/>
</dbReference>
<dbReference type="GO" id="GO:0007423">
    <property type="term" value="P:sensory organ development"/>
    <property type="evidence" value="ECO:0007669"/>
    <property type="project" value="TreeGrafter"/>
</dbReference>
<dbReference type="Proteomes" id="UP001153737">
    <property type="component" value="Chromosome 10"/>
</dbReference>
<dbReference type="PANTHER" id="PTHR19290">
    <property type="entry name" value="BASIC HELIX-LOOP-HELIX PROTEIN NEUROGENIN-RELATED"/>
    <property type="match status" value="1"/>
</dbReference>
<keyword evidence="4" id="KW-0539">Nucleus</keyword>
<dbReference type="OrthoDB" id="10011855at2759"/>
<evidence type="ECO:0000256" key="1">
    <source>
        <dbReference type="ARBA" id="ARBA00004123"/>
    </source>
</evidence>
<dbReference type="SUPFAM" id="SSF47459">
    <property type="entry name" value="HLH, helix-loop-helix DNA-binding domain"/>
    <property type="match status" value="1"/>
</dbReference>
<accession>A0A9P0DD62</accession>
<dbReference type="GO" id="GO:0005634">
    <property type="term" value="C:nucleus"/>
    <property type="evidence" value="ECO:0007669"/>
    <property type="project" value="UniProtKB-SubCell"/>
</dbReference>
<evidence type="ECO:0000256" key="3">
    <source>
        <dbReference type="ARBA" id="ARBA00023163"/>
    </source>
</evidence>
<feature type="domain" description="BHLH" evidence="6">
    <location>
        <begin position="146"/>
        <end position="200"/>
    </location>
</feature>
<dbReference type="GO" id="GO:0070888">
    <property type="term" value="F:E-box binding"/>
    <property type="evidence" value="ECO:0007669"/>
    <property type="project" value="TreeGrafter"/>
</dbReference>
<reference evidence="7" key="1">
    <citation type="submission" date="2022-01" db="EMBL/GenBank/DDBJ databases">
        <authorList>
            <person name="King R."/>
        </authorList>
    </citation>
    <scope>NUCLEOTIDE SEQUENCE</scope>
</reference>
<keyword evidence="8" id="KW-1185">Reference proteome</keyword>